<organism evidence="2 3">
    <name type="scientific">Trichonephila inaurata madagascariensis</name>
    <dbReference type="NCBI Taxonomy" id="2747483"/>
    <lineage>
        <taxon>Eukaryota</taxon>
        <taxon>Metazoa</taxon>
        <taxon>Ecdysozoa</taxon>
        <taxon>Arthropoda</taxon>
        <taxon>Chelicerata</taxon>
        <taxon>Arachnida</taxon>
        <taxon>Araneae</taxon>
        <taxon>Araneomorphae</taxon>
        <taxon>Entelegynae</taxon>
        <taxon>Araneoidea</taxon>
        <taxon>Nephilidae</taxon>
        <taxon>Trichonephila</taxon>
        <taxon>Trichonephila inaurata</taxon>
    </lineage>
</organism>
<dbReference type="Proteomes" id="UP000886998">
    <property type="component" value="Unassembled WGS sequence"/>
</dbReference>
<protein>
    <submittedName>
        <fullName evidence="2">Uncharacterized protein</fullName>
    </submittedName>
</protein>
<feature type="region of interest" description="Disordered" evidence="1">
    <location>
        <begin position="40"/>
        <end position="62"/>
    </location>
</feature>
<gene>
    <name evidence="2" type="ORF">TNIN_60811</name>
</gene>
<proteinExistence type="predicted"/>
<name>A0A8X6XWV5_9ARAC</name>
<comment type="caution">
    <text evidence="2">The sequence shown here is derived from an EMBL/GenBank/DDBJ whole genome shotgun (WGS) entry which is preliminary data.</text>
</comment>
<sequence length="131" mass="14528">MTGSSIETQTYNPIFHSLLKPWHSKKKKLHTLVYIGNQLPTRSPSIGSSQRDIANKTVPDRDKTPSITLTVIHVQTNGRVHRLHARVVTCNQQLKGAPIHVCGTAGRKFATDECSISPLRDTSPNCNGDRF</sequence>
<evidence type="ECO:0000256" key="1">
    <source>
        <dbReference type="SAM" id="MobiDB-lite"/>
    </source>
</evidence>
<accession>A0A8X6XWV5</accession>
<feature type="compositionally biased region" description="Polar residues" evidence="1">
    <location>
        <begin position="40"/>
        <end position="52"/>
    </location>
</feature>
<dbReference type="AlphaFoldDB" id="A0A8X6XWV5"/>
<reference evidence="2" key="1">
    <citation type="submission" date="2020-08" db="EMBL/GenBank/DDBJ databases">
        <title>Multicomponent nature underlies the extraordinary mechanical properties of spider dragline silk.</title>
        <authorList>
            <person name="Kono N."/>
            <person name="Nakamura H."/>
            <person name="Mori M."/>
            <person name="Yoshida Y."/>
            <person name="Ohtoshi R."/>
            <person name="Malay A.D."/>
            <person name="Moran D.A.P."/>
            <person name="Tomita M."/>
            <person name="Numata K."/>
            <person name="Arakawa K."/>
        </authorList>
    </citation>
    <scope>NUCLEOTIDE SEQUENCE</scope>
</reference>
<evidence type="ECO:0000313" key="2">
    <source>
        <dbReference type="EMBL" id="GFY60553.1"/>
    </source>
</evidence>
<dbReference type="OrthoDB" id="10425400at2759"/>
<keyword evidence="3" id="KW-1185">Reference proteome</keyword>
<dbReference type="EMBL" id="BMAV01013202">
    <property type="protein sequence ID" value="GFY60553.1"/>
    <property type="molecule type" value="Genomic_DNA"/>
</dbReference>
<evidence type="ECO:0000313" key="3">
    <source>
        <dbReference type="Proteomes" id="UP000886998"/>
    </source>
</evidence>